<evidence type="ECO:0000313" key="2">
    <source>
        <dbReference type="Proteomes" id="UP000324222"/>
    </source>
</evidence>
<protein>
    <submittedName>
        <fullName evidence="1">Uncharacterized protein</fullName>
    </submittedName>
</protein>
<sequence>MIGTLNLVTYLLAETSHRELNVDCQKVWSNDSSAINGTTEALKTNIHQEIWRIPLEMCANIITNFNVRVAAVIQRRGAWTEHVQQGNVLCGGHQRLAPVLGVHLHGR</sequence>
<gene>
    <name evidence="1" type="ORF">E2C01_016639</name>
</gene>
<proteinExistence type="predicted"/>
<accession>A0A5B7DPK3</accession>
<keyword evidence="2" id="KW-1185">Reference proteome</keyword>
<dbReference type="Proteomes" id="UP000324222">
    <property type="component" value="Unassembled WGS sequence"/>
</dbReference>
<evidence type="ECO:0000313" key="1">
    <source>
        <dbReference type="EMBL" id="MPC23581.1"/>
    </source>
</evidence>
<reference evidence="1 2" key="1">
    <citation type="submission" date="2019-05" db="EMBL/GenBank/DDBJ databases">
        <title>Another draft genome of Portunus trituberculatus and its Hox gene families provides insights of decapod evolution.</title>
        <authorList>
            <person name="Jeong J.-H."/>
            <person name="Song I."/>
            <person name="Kim S."/>
            <person name="Choi T."/>
            <person name="Kim D."/>
            <person name="Ryu S."/>
            <person name="Kim W."/>
        </authorList>
    </citation>
    <scope>NUCLEOTIDE SEQUENCE [LARGE SCALE GENOMIC DNA]</scope>
    <source>
        <tissue evidence="1">Muscle</tissue>
    </source>
</reference>
<dbReference type="EMBL" id="VSRR010001226">
    <property type="protein sequence ID" value="MPC23581.1"/>
    <property type="molecule type" value="Genomic_DNA"/>
</dbReference>
<organism evidence="1 2">
    <name type="scientific">Portunus trituberculatus</name>
    <name type="common">Swimming crab</name>
    <name type="synonym">Neptunus trituberculatus</name>
    <dbReference type="NCBI Taxonomy" id="210409"/>
    <lineage>
        <taxon>Eukaryota</taxon>
        <taxon>Metazoa</taxon>
        <taxon>Ecdysozoa</taxon>
        <taxon>Arthropoda</taxon>
        <taxon>Crustacea</taxon>
        <taxon>Multicrustacea</taxon>
        <taxon>Malacostraca</taxon>
        <taxon>Eumalacostraca</taxon>
        <taxon>Eucarida</taxon>
        <taxon>Decapoda</taxon>
        <taxon>Pleocyemata</taxon>
        <taxon>Brachyura</taxon>
        <taxon>Eubrachyura</taxon>
        <taxon>Portunoidea</taxon>
        <taxon>Portunidae</taxon>
        <taxon>Portuninae</taxon>
        <taxon>Portunus</taxon>
    </lineage>
</organism>
<comment type="caution">
    <text evidence="1">The sequence shown here is derived from an EMBL/GenBank/DDBJ whole genome shotgun (WGS) entry which is preliminary data.</text>
</comment>
<dbReference type="AlphaFoldDB" id="A0A5B7DPK3"/>
<name>A0A5B7DPK3_PORTR</name>